<sequence length="46" mass="5067">MRLRDRVTGVLVDVDEETAKTLGSDFVPEKPAPARKTAARRAKKEG</sequence>
<feature type="compositionally biased region" description="Basic residues" evidence="1">
    <location>
        <begin position="37"/>
        <end position="46"/>
    </location>
</feature>
<organism evidence="2 3">
    <name type="scientific">Schaalia radingae</name>
    <dbReference type="NCBI Taxonomy" id="131110"/>
    <lineage>
        <taxon>Bacteria</taxon>
        <taxon>Bacillati</taxon>
        <taxon>Actinomycetota</taxon>
        <taxon>Actinomycetes</taxon>
        <taxon>Actinomycetales</taxon>
        <taxon>Actinomycetaceae</taxon>
        <taxon>Schaalia</taxon>
    </lineage>
</organism>
<dbReference type="Proteomes" id="UP000198976">
    <property type="component" value="Chromosome I"/>
</dbReference>
<dbReference type="Pfam" id="PF23976">
    <property type="entry name" value="DUF7302"/>
    <property type="match status" value="1"/>
</dbReference>
<evidence type="ECO:0000313" key="2">
    <source>
        <dbReference type="EMBL" id="SDT85749.1"/>
    </source>
</evidence>
<feature type="region of interest" description="Disordered" evidence="1">
    <location>
        <begin position="22"/>
        <end position="46"/>
    </location>
</feature>
<keyword evidence="3" id="KW-1185">Reference proteome</keyword>
<name>A0ABY0V524_9ACTO</name>
<evidence type="ECO:0000313" key="3">
    <source>
        <dbReference type="Proteomes" id="UP000198976"/>
    </source>
</evidence>
<evidence type="ECO:0000256" key="1">
    <source>
        <dbReference type="SAM" id="MobiDB-lite"/>
    </source>
</evidence>
<reference evidence="2 3" key="1">
    <citation type="submission" date="2016-10" db="EMBL/GenBank/DDBJ databases">
        <authorList>
            <person name="Varghese N."/>
            <person name="Submissions S."/>
        </authorList>
    </citation>
    <scope>NUCLEOTIDE SEQUENCE [LARGE SCALE GENOMIC DNA]</scope>
    <source>
        <strain evidence="2 3">DSM 9169</strain>
    </source>
</reference>
<gene>
    <name evidence="2" type="ORF">SAMN04489714_0149</name>
</gene>
<dbReference type="EMBL" id="LT629792">
    <property type="protein sequence ID" value="SDT85749.1"/>
    <property type="molecule type" value="Genomic_DNA"/>
</dbReference>
<proteinExistence type="predicted"/>
<protein>
    <submittedName>
        <fullName evidence="2">Uncharacterized protein</fullName>
    </submittedName>
</protein>
<dbReference type="InterPro" id="IPR055726">
    <property type="entry name" value="DUF7302"/>
</dbReference>
<dbReference type="RefSeq" id="WP_157886269.1">
    <property type="nucleotide sequence ID" value="NZ_LT629792.1"/>
</dbReference>
<accession>A0ABY0V524</accession>